<dbReference type="Pfam" id="PF08156">
    <property type="entry name" value="NOP5NT"/>
    <property type="match status" value="1"/>
</dbReference>
<name>A0ABD6F196_9BILA</name>
<evidence type="ECO:0000259" key="1">
    <source>
        <dbReference type="Pfam" id="PF08156"/>
    </source>
</evidence>
<dbReference type="InterPro" id="IPR012974">
    <property type="entry name" value="NOP58/56_N"/>
</dbReference>
<organism evidence="2 3">
    <name type="scientific">Gnathostoma spinigerum</name>
    <dbReference type="NCBI Taxonomy" id="75299"/>
    <lineage>
        <taxon>Eukaryota</taxon>
        <taxon>Metazoa</taxon>
        <taxon>Ecdysozoa</taxon>
        <taxon>Nematoda</taxon>
        <taxon>Chromadorea</taxon>
        <taxon>Rhabditida</taxon>
        <taxon>Spirurina</taxon>
        <taxon>Gnathostomatomorpha</taxon>
        <taxon>Gnathostomatoidea</taxon>
        <taxon>Gnathostomatidae</taxon>
        <taxon>Gnathostoma</taxon>
    </lineage>
</organism>
<accession>A0ABD6F196</accession>
<dbReference type="PANTHER" id="PTHR10894:SF0">
    <property type="entry name" value="NUCLEOLAR PROTEIN 56"/>
    <property type="match status" value="1"/>
</dbReference>
<dbReference type="InterPro" id="IPR045056">
    <property type="entry name" value="Nop56/Nop58"/>
</dbReference>
<dbReference type="EMBL" id="JBGFUD010009545">
    <property type="protein sequence ID" value="MFH4982545.1"/>
    <property type="molecule type" value="Genomic_DNA"/>
</dbReference>
<protein>
    <recommendedName>
        <fullName evidence="1">Nucleolar protein 58/56 N-terminal domain-containing protein</fullName>
    </recommendedName>
</protein>
<comment type="caution">
    <text evidence="2">The sequence shown here is derived from an EMBL/GenBank/DDBJ whole genome shotgun (WGS) entry which is preliminary data.</text>
</comment>
<evidence type="ECO:0000313" key="2">
    <source>
        <dbReference type="EMBL" id="MFH4982545.1"/>
    </source>
</evidence>
<gene>
    <name evidence="2" type="ORF">AB6A40_009254</name>
</gene>
<feature type="domain" description="Nucleolar protein 58/56 N-terminal" evidence="1">
    <location>
        <begin position="7"/>
        <end position="72"/>
    </location>
</feature>
<proteinExistence type="predicted"/>
<reference evidence="2 3" key="1">
    <citation type="submission" date="2024-08" db="EMBL/GenBank/DDBJ databases">
        <title>Gnathostoma spinigerum genome.</title>
        <authorList>
            <person name="Gonzalez-Bertolin B."/>
            <person name="Monzon S."/>
            <person name="Zaballos A."/>
            <person name="Jimenez P."/>
            <person name="Dekumyoy P."/>
            <person name="Varona S."/>
            <person name="Cuesta I."/>
            <person name="Sumanam S."/>
            <person name="Adisakwattana P."/>
            <person name="Gasser R.B."/>
            <person name="Hernandez-Gonzalez A."/>
            <person name="Young N.D."/>
            <person name="Perteguer M.J."/>
        </authorList>
    </citation>
    <scope>NUCLEOTIDE SEQUENCE [LARGE SCALE GENOMIC DNA]</scope>
    <source>
        <strain evidence="2">AL3</strain>
        <tissue evidence="2">Liver</tissue>
    </source>
</reference>
<evidence type="ECO:0000313" key="3">
    <source>
        <dbReference type="Proteomes" id="UP001608902"/>
    </source>
</evidence>
<dbReference type="AlphaFoldDB" id="A0ABD6F196"/>
<dbReference type="Proteomes" id="UP001608902">
    <property type="component" value="Unassembled WGS sequence"/>
</dbReference>
<dbReference type="PANTHER" id="PTHR10894">
    <property type="entry name" value="NUCLEOLAR PROTEIN 5 NUCLEOLAR PROTEIN NOP5 NOP58"/>
    <property type="match status" value="1"/>
</dbReference>
<keyword evidence="3" id="KW-1185">Reference proteome</keyword>
<sequence>MSEFPQFILYEHAVGYALLRVREFEDIGLAIPEVEQSVGDPERFLSVVKLEAFEPFKNTEAALENCNCISEGS</sequence>